<dbReference type="PANTHER" id="PTHR33321:SF3">
    <property type="entry name" value="OS05G0582000 PROTEIN"/>
    <property type="match status" value="1"/>
</dbReference>
<evidence type="ECO:0000313" key="1">
    <source>
        <dbReference type="EMBL" id="RZC47625.1"/>
    </source>
</evidence>
<dbReference type="Pfam" id="PF04450">
    <property type="entry name" value="BSP"/>
    <property type="match status" value="1"/>
</dbReference>
<name>A0A4Y7IJJ9_PAPSO</name>
<dbReference type="OrthoDB" id="1924946at2759"/>
<gene>
    <name evidence="1" type="ORF">C5167_040576</name>
</gene>
<protein>
    <submittedName>
        <fullName evidence="1">Uncharacterized protein</fullName>
    </submittedName>
</protein>
<accession>A0A4Y7IJJ9</accession>
<dbReference type="PANTHER" id="PTHR33321">
    <property type="match status" value="1"/>
</dbReference>
<dbReference type="Proteomes" id="UP000316621">
    <property type="component" value="Chromosome 1"/>
</dbReference>
<organism evidence="1 2">
    <name type="scientific">Papaver somniferum</name>
    <name type="common">Opium poppy</name>
    <dbReference type="NCBI Taxonomy" id="3469"/>
    <lineage>
        <taxon>Eukaryota</taxon>
        <taxon>Viridiplantae</taxon>
        <taxon>Streptophyta</taxon>
        <taxon>Embryophyta</taxon>
        <taxon>Tracheophyta</taxon>
        <taxon>Spermatophyta</taxon>
        <taxon>Magnoliopsida</taxon>
        <taxon>Ranunculales</taxon>
        <taxon>Papaveraceae</taxon>
        <taxon>Papaveroideae</taxon>
        <taxon>Papaver</taxon>
    </lineage>
</organism>
<dbReference type="OMA" id="WWKDKDP"/>
<dbReference type="EMBL" id="CM010715">
    <property type="protein sequence ID" value="RZC47625.1"/>
    <property type="molecule type" value="Genomic_DNA"/>
</dbReference>
<evidence type="ECO:0000313" key="2">
    <source>
        <dbReference type="Proteomes" id="UP000316621"/>
    </source>
</evidence>
<keyword evidence="2" id="KW-1185">Reference proteome</keyword>
<reference evidence="1 2" key="1">
    <citation type="journal article" date="2018" name="Science">
        <title>The opium poppy genome and morphinan production.</title>
        <authorList>
            <person name="Guo L."/>
            <person name="Winzer T."/>
            <person name="Yang X."/>
            <person name="Li Y."/>
            <person name="Ning Z."/>
            <person name="He Z."/>
            <person name="Teodor R."/>
            <person name="Lu Y."/>
            <person name="Bowser T.A."/>
            <person name="Graham I.A."/>
            <person name="Ye K."/>
        </authorList>
    </citation>
    <scope>NUCLEOTIDE SEQUENCE [LARGE SCALE GENOMIC DNA]</scope>
    <source>
        <strain evidence="2">cv. HN1</strain>
        <tissue evidence="1">Leaves</tissue>
    </source>
</reference>
<dbReference type="Gramene" id="RZC47625">
    <property type="protein sequence ID" value="RZC47625"/>
    <property type="gene ID" value="C5167_040576"/>
</dbReference>
<dbReference type="AlphaFoldDB" id="A0A4Y7IJJ9"/>
<sequence length="301" mass="33830">MSLIEDHFLLQPLITNTTTTNTSGGNEEDVGFGPSDDSHSFKSISIRFLSIFFVAIISLWANYEASKGFEINIISENHESSTASRRFNLLYVSNDKISRVVLNTSEFVENILYPPNESHVKKTITRITVRLADQNLTNPVVVNHQNTGEFEIIISPSLLLLEEKRNVDKEVVMAVQRGMARVWIWSYGDYHGVPESLIQGIEEYVVGNSVGFDYQPSLSNSGKKRLPADSENTCWKDKNPVNVARFLRYCEGIKTGFIRRLNQGIRDCWDEKQTLDDALLGISSVKLCADYHSSNGMVLAG</sequence>
<dbReference type="InterPro" id="IPR007541">
    <property type="entry name" value="Uncharacterised_BSP"/>
</dbReference>
<proteinExistence type="predicted"/>